<feature type="domain" description="Xylose isomerase-like TIM barrel" evidence="1">
    <location>
        <begin position="18"/>
        <end position="296"/>
    </location>
</feature>
<dbReference type="PANTHER" id="PTHR12110">
    <property type="entry name" value="HYDROXYPYRUVATE ISOMERASE"/>
    <property type="match status" value="1"/>
</dbReference>
<dbReference type="InterPro" id="IPR036237">
    <property type="entry name" value="Xyl_isomerase-like_sf"/>
</dbReference>
<dbReference type="PANTHER" id="PTHR12110:SF21">
    <property type="entry name" value="XYLOSE ISOMERASE-LIKE TIM BARREL DOMAIN-CONTAINING PROTEIN"/>
    <property type="match status" value="1"/>
</dbReference>
<name>A0A6I6EWS3_9CLOT</name>
<proteinExistence type="predicted"/>
<evidence type="ECO:0000313" key="3">
    <source>
        <dbReference type="Proteomes" id="UP000422764"/>
    </source>
</evidence>
<evidence type="ECO:0000313" key="2">
    <source>
        <dbReference type="EMBL" id="QGU94661.1"/>
    </source>
</evidence>
<organism evidence="2 3">
    <name type="scientific">Clostridium bovifaecis</name>
    <dbReference type="NCBI Taxonomy" id="2184719"/>
    <lineage>
        <taxon>Bacteria</taxon>
        <taxon>Bacillati</taxon>
        <taxon>Bacillota</taxon>
        <taxon>Clostridia</taxon>
        <taxon>Eubacteriales</taxon>
        <taxon>Clostridiaceae</taxon>
        <taxon>Clostridium</taxon>
    </lineage>
</organism>
<protein>
    <submittedName>
        <fullName evidence="2">TIM barrel protein</fullName>
    </submittedName>
</protein>
<evidence type="ECO:0000259" key="1">
    <source>
        <dbReference type="Pfam" id="PF01261"/>
    </source>
</evidence>
<dbReference type="Proteomes" id="UP000422764">
    <property type="component" value="Chromosome"/>
</dbReference>
<dbReference type="InterPro" id="IPR050312">
    <property type="entry name" value="IolE/XylAMocC-like"/>
</dbReference>
<reference evidence="2 3" key="1">
    <citation type="submission" date="2019-12" db="EMBL/GenBank/DDBJ databases">
        <title>Genome sequenceing of Clostridium bovifaecis.</title>
        <authorList>
            <person name="Yao Y."/>
        </authorList>
    </citation>
    <scope>NUCLEOTIDE SEQUENCE [LARGE SCALE GENOMIC DNA]</scope>
    <source>
        <strain evidence="2 3">BXX</strain>
    </source>
</reference>
<accession>A0A6I6EWS3</accession>
<keyword evidence="3" id="KW-1185">Reference proteome</keyword>
<sequence>MNLGFLTGCLKSTLEEKVKWAKENGFDALEISCWPRLNDRDYSGSDIDVEKLDDNEVEKIKSLFSGNEMKISSLAYYDNMLHHNLDIRNKYISHLKSVIDAAEKLGVELVGTFVGKDFTKTIEENFSEYEKVFRDLVDYCKSKKIKLMIENCPMPSWHKEGWGATISYSPELWYEMFKRIPDDNFGLNFDPSHLIWLQIDYIKALREFKDRIFHVHAKDCRLLKERVGYYSIFGKQIGKTHGEDLGFIKPCMPGLGDVEWDSVFEVLWDIGYTGAISIEHEDKDYEGTDDKVKEGLLIAYKYLREWI</sequence>
<dbReference type="Gene3D" id="3.20.20.150">
    <property type="entry name" value="Divalent-metal-dependent TIM barrel enzymes"/>
    <property type="match status" value="1"/>
</dbReference>
<dbReference type="SUPFAM" id="SSF51658">
    <property type="entry name" value="Xylose isomerase-like"/>
    <property type="match status" value="1"/>
</dbReference>
<dbReference type="InterPro" id="IPR013022">
    <property type="entry name" value="Xyl_isomerase-like_TIM-brl"/>
</dbReference>
<dbReference type="AlphaFoldDB" id="A0A6I6EWS3"/>
<dbReference type="EMBL" id="CP046522">
    <property type="protein sequence ID" value="QGU94661.1"/>
    <property type="molecule type" value="Genomic_DNA"/>
</dbReference>
<dbReference type="Pfam" id="PF01261">
    <property type="entry name" value="AP_endonuc_2"/>
    <property type="match status" value="1"/>
</dbReference>
<gene>
    <name evidence="2" type="ORF">GOM49_05675</name>
</gene>